<dbReference type="GO" id="GO:0005829">
    <property type="term" value="C:cytosol"/>
    <property type="evidence" value="ECO:0007669"/>
    <property type="project" value="TreeGrafter"/>
</dbReference>
<dbReference type="CDD" id="cd00093">
    <property type="entry name" value="HTH_XRE"/>
    <property type="match status" value="1"/>
</dbReference>
<dbReference type="PROSITE" id="PS50943">
    <property type="entry name" value="HTH_CROC1"/>
    <property type="match status" value="1"/>
</dbReference>
<dbReference type="Pfam" id="PF07883">
    <property type="entry name" value="Cupin_2"/>
    <property type="match status" value="1"/>
</dbReference>
<feature type="domain" description="HTH cro/C1-type" evidence="2">
    <location>
        <begin position="4"/>
        <end position="44"/>
    </location>
</feature>
<dbReference type="OrthoDB" id="5584941at2"/>
<sequence length="194" mass="20154">MSYLAQLAGISQPYLSQLENATASPSLATLITVARALSVEPGDLLTPSPGSEPADPPAIETAVTTPVTRERFAVIDDQGPQGESLTRAGADARLTAYLHTFDPAAPERGWFCHPGEDFIYVLSGSITLELQGEPPVRLDAGDTVHHAGTTPHRCAPVGPGTATTLLVCARELGDTGRGVDRGPAADGIDAPHGR</sequence>
<dbReference type="Gene3D" id="1.10.260.40">
    <property type="entry name" value="lambda repressor-like DNA-binding domains"/>
    <property type="match status" value="1"/>
</dbReference>
<organism evidence="3 4">
    <name type="scientific">Tsukamurella asaccharolytica</name>
    <dbReference type="NCBI Taxonomy" id="2592067"/>
    <lineage>
        <taxon>Bacteria</taxon>
        <taxon>Bacillati</taxon>
        <taxon>Actinomycetota</taxon>
        <taxon>Actinomycetes</taxon>
        <taxon>Mycobacteriales</taxon>
        <taxon>Tsukamurellaceae</taxon>
        <taxon>Tsukamurella</taxon>
    </lineage>
</organism>
<evidence type="ECO:0000256" key="1">
    <source>
        <dbReference type="ARBA" id="ARBA00023125"/>
    </source>
</evidence>
<evidence type="ECO:0000259" key="2">
    <source>
        <dbReference type="PROSITE" id="PS50943"/>
    </source>
</evidence>
<dbReference type="InterPro" id="IPR011051">
    <property type="entry name" value="RmlC_Cupin_sf"/>
</dbReference>
<dbReference type="PANTHER" id="PTHR46797:SF1">
    <property type="entry name" value="METHYLPHOSPHONATE SYNTHASE"/>
    <property type="match status" value="1"/>
</dbReference>
<accession>A0A5C5R4D2</accession>
<dbReference type="Gene3D" id="2.60.120.10">
    <property type="entry name" value="Jelly Rolls"/>
    <property type="match status" value="1"/>
</dbReference>
<reference evidence="3 4" key="1">
    <citation type="submission" date="2019-06" db="EMBL/GenBank/DDBJ databases">
        <title>Tsukamurella conjunctivitidis sp. nov., Tsukamurella assacharolytica sp. nov. and Tsukamurella sputae sp. nov. isolated from patients with conjunctivitis, bacteraemia (lymphoma) and respiratory infection (sputum) in Hong Kong.</title>
        <authorList>
            <person name="Teng J.L.L."/>
            <person name="Lee H.H."/>
            <person name="Fong J.Y.H."/>
            <person name="Fok K.M.N."/>
            <person name="Lau S.K.P."/>
            <person name="Woo P.C.Y."/>
        </authorList>
    </citation>
    <scope>NUCLEOTIDE SEQUENCE [LARGE SCALE GENOMIC DNA]</scope>
    <source>
        <strain evidence="3 4">HKU71</strain>
    </source>
</reference>
<dbReference type="Proteomes" id="UP000317291">
    <property type="component" value="Unassembled WGS sequence"/>
</dbReference>
<dbReference type="PANTHER" id="PTHR46797">
    <property type="entry name" value="HTH-TYPE TRANSCRIPTIONAL REGULATOR"/>
    <property type="match status" value="1"/>
</dbReference>
<dbReference type="SUPFAM" id="SSF47413">
    <property type="entry name" value="lambda repressor-like DNA-binding domains"/>
    <property type="match status" value="1"/>
</dbReference>
<dbReference type="InterPro" id="IPR014710">
    <property type="entry name" value="RmlC-like_jellyroll"/>
</dbReference>
<keyword evidence="4" id="KW-1185">Reference proteome</keyword>
<dbReference type="AlphaFoldDB" id="A0A5C5R4D2"/>
<proteinExistence type="predicted"/>
<gene>
    <name evidence="3" type="ORF">FK529_17210</name>
</gene>
<dbReference type="SUPFAM" id="SSF51182">
    <property type="entry name" value="RmlC-like cupins"/>
    <property type="match status" value="1"/>
</dbReference>
<dbReference type="GO" id="GO:0003700">
    <property type="term" value="F:DNA-binding transcription factor activity"/>
    <property type="evidence" value="ECO:0007669"/>
    <property type="project" value="TreeGrafter"/>
</dbReference>
<dbReference type="InterPro" id="IPR010982">
    <property type="entry name" value="Lambda_DNA-bd_dom_sf"/>
</dbReference>
<dbReference type="InterPro" id="IPR013096">
    <property type="entry name" value="Cupin_2"/>
</dbReference>
<dbReference type="EMBL" id="VIGW01000013">
    <property type="protein sequence ID" value="TWS18077.1"/>
    <property type="molecule type" value="Genomic_DNA"/>
</dbReference>
<evidence type="ECO:0000313" key="3">
    <source>
        <dbReference type="EMBL" id="TWS18077.1"/>
    </source>
</evidence>
<protein>
    <submittedName>
        <fullName evidence="3">Helix-turn-helix transcriptional regulator</fullName>
    </submittedName>
</protein>
<evidence type="ECO:0000313" key="4">
    <source>
        <dbReference type="Proteomes" id="UP000317291"/>
    </source>
</evidence>
<comment type="caution">
    <text evidence="3">The sequence shown here is derived from an EMBL/GenBank/DDBJ whole genome shotgun (WGS) entry which is preliminary data.</text>
</comment>
<dbReference type="CDD" id="cd02209">
    <property type="entry name" value="cupin_XRE_C"/>
    <property type="match status" value="1"/>
</dbReference>
<name>A0A5C5R4D2_9ACTN</name>
<dbReference type="GO" id="GO:0003677">
    <property type="term" value="F:DNA binding"/>
    <property type="evidence" value="ECO:0007669"/>
    <property type="project" value="UniProtKB-KW"/>
</dbReference>
<dbReference type="InterPro" id="IPR050807">
    <property type="entry name" value="TransReg_Diox_bact_type"/>
</dbReference>
<dbReference type="Pfam" id="PF01381">
    <property type="entry name" value="HTH_3"/>
    <property type="match status" value="1"/>
</dbReference>
<dbReference type="InterPro" id="IPR001387">
    <property type="entry name" value="Cro/C1-type_HTH"/>
</dbReference>
<keyword evidence="1" id="KW-0238">DNA-binding</keyword>